<accession>A0A7X0IL97</accession>
<dbReference type="Proteomes" id="UP000565576">
    <property type="component" value="Unassembled WGS sequence"/>
</dbReference>
<proteinExistence type="predicted"/>
<protein>
    <submittedName>
        <fullName evidence="1">Uncharacterized protein</fullName>
    </submittedName>
</protein>
<reference evidence="1 2" key="1">
    <citation type="submission" date="2020-08" db="EMBL/GenBank/DDBJ databases">
        <title>Genomic Encyclopedia of Type Strains, Phase IV (KMG-V): Genome sequencing to study the core and pangenomes of soil and plant-associated prokaryotes.</title>
        <authorList>
            <person name="Whitman W."/>
        </authorList>
    </citation>
    <scope>NUCLEOTIDE SEQUENCE [LARGE SCALE GENOMIC DNA]</scope>
    <source>
        <strain evidence="1 2">SEMIA 4060</strain>
    </source>
</reference>
<gene>
    <name evidence="1" type="ORF">GGD46_000314</name>
</gene>
<comment type="caution">
    <text evidence="1">The sequence shown here is derived from an EMBL/GenBank/DDBJ whole genome shotgun (WGS) entry which is preliminary data.</text>
</comment>
<evidence type="ECO:0000313" key="1">
    <source>
        <dbReference type="EMBL" id="MBB6483071.1"/>
    </source>
</evidence>
<name>A0A7X0IL97_9HYPH</name>
<sequence>MPLSQRARSEFAAIIVVVTFVAIVLGRTQYHKNWSAAFETIGAGDTEEVVLNKLGSPTAREMPDRLYPGYALESCIAPCAERLWYENLIPGIEAWSVSLTSERRVLETYHWVSP</sequence>
<organism evidence="1 2">
    <name type="scientific">Rhizobium lusitanum</name>
    <dbReference type="NCBI Taxonomy" id="293958"/>
    <lineage>
        <taxon>Bacteria</taxon>
        <taxon>Pseudomonadati</taxon>
        <taxon>Pseudomonadota</taxon>
        <taxon>Alphaproteobacteria</taxon>
        <taxon>Hyphomicrobiales</taxon>
        <taxon>Rhizobiaceae</taxon>
        <taxon>Rhizobium/Agrobacterium group</taxon>
        <taxon>Rhizobium</taxon>
    </lineage>
</organism>
<evidence type="ECO:0000313" key="2">
    <source>
        <dbReference type="Proteomes" id="UP000565576"/>
    </source>
</evidence>
<dbReference type="AlphaFoldDB" id="A0A7X0IL97"/>
<dbReference type="EMBL" id="JACHBG010000001">
    <property type="protein sequence ID" value="MBB6483071.1"/>
    <property type="molecule type" value="Genomic_DNA"/>
</dbReference>